<protein>
    <submittedName>
        <fullName evidence="2">Uncharacterized protein</fullName>
    </submittedName>
</protein>
<dbReference type="Proteomes" id="UP000265520">
    <property type="component" value="Unassembled WGS sequence"/>
</dbReference>
<feature type="non-terminal residue" evidence="2">
    <location>
        <position position="171"/>
    </location>
</feature>
<name>A0A392Q926_9FABA</name>
<feature type="non-terminal residue" evidence="2">
    <location>
        <position position="1"/>
    </location>
</feature>
<feature type="compositionally biased region" description="Polar residues" evidence="1">
    <location>
        <begin position="80"/>
        <end position="92"/>
    </location>
</feature>
<proteinExistence type="predicted"/>
<feature type="compositionally biased region" description="Acidic residues" evidence="1">
    <location>
        <begin position="97"/>
        <end position="112"/>
    </location>
</feature>
<organism evidence="2 3">
    <name type="scientific">Trifolium medium</name>
    <dbReference type="NCBI Taxonomy" id="97028"/>
    <lineage>
        <taxon>Eukaryota</taxon>
        <taxon>Viridiplantae</taxon>
        <taxon>Streptophyta</taxon>
        <taxon>Embryophyta</taxon>
        <taxon>Tracheophyta</taxon>
        <taxon>Spermatophyta</taxon>
        <taxon>Magnoliopsida</taxon>
        <taxon>eudicotyledons</taxon>
        <taxon>Gunneridae</taxon>
        <taxon>Pentapetalae</taxon>
        <taxon>rosids</taxon>
        <taxon>fabids</taxon>
        <taxon>Fabales</taxon>
        <taxon>Fabaceae</taxon>
        <taxon>Papilionoideae</taxon>
        <taxon>50 kb inversion clade</taxon>
        <taxon>NPAAA clade</taxon>
        <taxon>Hologalegina</taxon>
        <taxon>IRL clade</taxon>
        <taxon>Trifolieae</taxon>
        <taxon>Trifolium</taxon>
    </lineage>
</organism>
<evidence type="ECO:0000313" key="2">
    <source>
        <dbReference type="EMBL" id="MCI20392.1"/>
    </source>
</evidence>
<sequence length="171" mass="18785">DSQDCHDEIQSVARLQNHYEPVPSITEGVSATSEHDPEIDQTITPTKIPPTPHIQEESIDAQLSSTKRAPKPRVPLHTSAARNTELKTTSTLPIPEETFDEQLDVDTSDEEGSYTKIAPTPLITESTIAAPLSSSKRTPKPRLPVDTIDHRSTELKTASTLPLPEETFAEQ</sequence>
<accession>A0A392Q926</accession>
<feature type="region of interest" description="Disordered" evidence="1">
    <location>
        <begin position="1"/>
        <end position="171"/>
    </location>
</feature>
<evidence type="ECO:0000256" key="1">
    <source>
        <dbReference type="SAM" id="MobiDB-lite"/>
    </source>
</evidence>
<feature type="compositionally biased region" description="Polar residues" evidence="1">
    <location>
        <begin position="123"/>
        <end position="136"/>
    </location>
</feature>
<evidence type="ECO:0000313" key="3">
    <source>
        <dbReference type="Proteomes" id="UP000265520"/>
    </source>
</evidence>
<comment type="caution">
    <text evidence="2">The sequence shown here is derived from an EMBL/GenBank/DDBJ whole genome shotgun (WGS) entry which is preliminary data.</text>
</comment>
<dbReference type="AlphaFoldDB" id="A0A392Q926"/>
<dbReference type="EMBL" id="LXQA010119629">
    <property type="protein sequence ID" value="MCI20392.1"/>
    <property type="molecule type" value="Genomic_DNA"/>
</dbReference>
<keyword evidence="3" id="KW-1185">Reference proteome</keyword>
<reference evidence="2 3" key="1">
    <citation type="journal article" date="2018" name="Front. Plant Sci.">
        <title>Red Clover (Trifolium pratense) and Zigzag Clover (T. medium) - A Picture of Genomic Similarities and Differences.</title>
        <authorList>
            <person name="Dluhosova J."/>
            <person name="Istvanek J."/>
            <person name="Nedelnik J."/>
            <person name="Repkova J."/>
        </authorList>
    </citation>
    <scope>NUCLEOTIDE SEQUENCE [LARGE SCALE GENOMIC DNA]</scope>
    <source>
        <strain evidence="3">cv. 10/8</strain>
        <tissue evidence="2">Leaf</tissue>
    </source>
</reference>